<feature type="compositionally biased region" description="Acidic residues" evidence="8">
    <location>
        <begin position="401"/>
        <end position="410"/>
    </location>
</feature>
<evidence type="ECO:0000256" key="9">
    <source>
        <dbReference type="SAM" id="Phobius"/>
    </source>
</evidence>
<dbReference type="Proteomes" id="UP001182556">
    <property type="component" value="Unassembled WGS sequence"/>
</dbReference>
<feature type="transmembrane region" description="Helical" evidence="9">
    <location>
        <begin position="165"/>
        <end position="185"/>
    </location>
</feature>
<feature type="transmembrane region" description="Helical" evidence="9">
    <location>
        <begin position="415"/>
        <end position="437"/>
    </location>
</feature>
<gene>
    <name evidence="11" type="ORF">DB88DRAFT_546487</name>
</gene>
<dbReference type="PANTHER" id="PTHR31503">
    <property type="entry name" value="VACUOLAR CALCIUM ION TRANSPORTER"/>
    <property type="match status" value="1"/>
</dbReference>
<proteinExistence type="inferred from homology"/>
<accession>A0AAD9L6L7</accession>
<protein>
    <submittedName>
        <fullName evidence="11">Calcium ion transporter</fullName>
    </submittedName>
</protein>
<dbReference type="EMBL" id="JAODAN010000005">
    <property type="protein sequence ID" value="KAK1924519.1"/>
    <property type="molecule type" value="Genomic_DNA"/>
</dbReference>
<evidence type="ECO:0000256" key="5">
    <source>
        <dbReference type="ARBA" id="ARBA00022989"/>
    </source>
</evidence>
<comment type="subcellular location">
    <subcellularLocation>
        <location evidence="1">Endomembrane system</location>
        <topology evidence="1">Multi-pass membrane protein</topology>
    </subcellularLocation>
</comment>
<dbReference type="GO" id="GO:0015369">
    <property type="term" value="F:calcium:proton antiporter activity"/>
    <property type="evidence" value="ECO:0007669"/>
    <property type="project" value="UniProtKB-ARBA"/>
</dbReference>
<dbReference type="InterPro" id="IPR004837">
    <property type="entry name" value="NaCa_Exmemb"/>
</dbReference>
<dbReference type="GO" id="GO:0006874">
    <property type="term" value="P:intracellular calcium ion homeostasis"/>
    <property type="evidence" value="ECO:0007669"/>
    <property type="project" value="TreeGrafter"/>
</dbReference>
<dbReference type="InterPro" id="IPR044880">
    <property type="entry name" value="NCX_ion-bd_dom_sf"/>
</dbReference>
<keyword evidence="6" id="KW-0406">Ion transport</keyword>
<keyword evidence="3" id="KW-0813">Transport</keyword>
<evidence type="ECO:0000256" key="3">
    <source>
        <dbReference type="ARBA" id="ARBA00022448"/>
    </source>
</evidence>
<feature type="region of interest" description="Disordered" evidence="8">
    <location>
        <begin position="1"/>
        <end position="100"/>
    </location>
</feature>
<feature type="region of interest" description="Disordered" evidence="8">
    <location>
        <begin position="366"/>
        <end position="411"/>
    </location>
</feature>
<keyword evidence="7 9" id="KW-0472">Membrane</keyword>
<evidence type="ECO:0000256" key="6">
    <source>
        <dbReference type="ARBA" id="ARBA00023065"/>
    </source>
</evidence>
<organism evidence="11 12">
    <name type="scientific">Papiliotrema laurentii</name>
    <name type="common">Cryptococcus laurentii</name>
    <dbReference type="NCBI Taxonomy" id="5418"/>
    <lineage>
        <taxon>Eukaryota</taxon>
        <taxon>Fungi</taxon>
        <taxon>Dikarya</taxon>
        <taxon>Basidiomycota</taxon>
        <taxon>Agaricomycotina</taxon>
        <taxon>Tremellomycetes</taxon>
        <taxon>Tremellales</taxon>
        <taxon>Rhynchogastremaceae</taxon>
        <taxon>Papiliotrema</taxon>
    </lineage>
</organism>
<feature type="compositionally biased region" description="Low complexity" evidence="8">
    <location>
        <begin position="8"/>
        <end position="23"/>
    </location>
</feature>
<evidence type="ECO:0000256" key="2">
    <source>
        <dbReference type="ARBA" id="ARBA00008170"/>
    </source>
</evidence>
<comment type="similarity">
    <text evidence="2">Belongs to the Ca(2+):cation antiporter (CaCA) (TC 2.A.19) family.</text>
</comment>
<dbReference type="GO" id="GO:0012505">
    <property type="term" value="C:endomembrane system"/>
    <property type="evidence" value="ECO:0007669"/>
    <property type="project" value="UniProtKB-SubCell"/>
</dbReference>
<feature type="compositionally biased region" description="Basic and acidic residues" evidence="8">
    <location>
        <begin position="57"/>
        <end position="74"/>
    </location>
</feature>
<feature type="transmembrane region" description="Helical" evidence="9">
    <location>
        <begin position="197"/>
        <end position="219"/>
    </location>
</feature>
<evidence type="ECO:0000313" key="11">
    <source>
        <dbReference type="EMBL" id="KAK1924519.1"/>
    </source>
</evidence>
<keyword evidence="12" id="KW-1185">Reference proteome</keyword>
<dbReference type="InterPro" id="IPR004713">
    <property type="entry name" value="CaH_exchang"/>
</dbReference>
<feature type="transmembrane region" description="Helical" evidence="9">
    <location>
        <begin position="265"/>
        <end position="287"/>
    </location>
</feature>
<evidence type="ECO:0000256" key="4">
    <source>
        <dbReference type="ARBA" id="ARBA00022692"/>
    </source>
</evidence>
<comment type="caution">
    <text evidence="11">The sequence shown here is derived from an EMBL/GenBank/DDBJ whole genome shotgun (WGS) entry which is preliminary data.</text>
</comment>
<dbReference type="AlphaFoldDB" id="A0AAD9L6L7"/>
<name>A0AAD9L6L7_PAPLA</name>
<dbReference type="GO" id="GO:0000329">
    <property type="term" value="C:fungal-type vacuole membrane"/>
    <property type="evidence" value="ECO:0007669"/>
    <property type="project" value="TreeGrafter"/>
</dbReference>
<feature type="transmembrane region" description="Helical" evidence="9">
    <location>
        <begin position="457"/>
        <end position="475"/>
    </location>
</feature>
<feature type="transmembrane region" description="Helical" evidence="9">
    <location>
        <begin position="544"/>
        <end position="564"/>
    </location>
</feature>
<dbReference type="PANTHER" id="PTHR31503:SF20">
    <property type="entry name" value="CA(2+)_H(+) EXCHANGER, PUTATIVE (EUROFUNG)-RELATED"/>
    <property type="match status" value="1"/>
</dbReference>
<evidence type="ECO:0000313" key="12">
    <source>
        <dbReference type="Proteomes" id="UP001182556"/>
    </source>
</evidence>
<feature type="domain" description="Sodium/calcium exchanger membrane region" evidence="10">
    <location>
        <begin position="419"/>
        <end position="562"/>
    </location>
</feature>
<dbReference type="FunFam" id="1.20.1420.30:FF:000024">
    <property type="entry name" value="Calcium/proton exchanger, variant"/>
    <property type="match status" value="1"/>
</dbReference>
<feature type="transmembrane region" description="Helical" evidence="9">
    <location>
        <begin position="307"/>
        <end position="328"/>
    </location>
</feature>
<keyword evidence="4 9" id="KW-0812">Transmembrane</keyword>
<evidence type="ECO:0000256" key="1">
    <source>
        <dbReference type="ARBA" id="ARBA00004127"/>
    </source>
</evidence>
<reference evidence="11" key="1">
    <citation type="submission" date="2023-02" db="EMBL/GenBank/DDBJ databases">
        <title>Identification and recombinant expression of a fungal hydrolase from Papiliotrema laurentii that hydrolyzes apple cutin and clears colloidal polyester polyurethane.</title>
        <authorList>
            <consortium name="DOE Joint Genome Institute"/>
            <person name="Roman V.A."/>
            <person name="Bojanowski C."/>
            <person name="Crable B.R."/>
            <person name="Wagner D.N."/>
            <person name="Hung C.S."/>
            <person name="Nadeau L.J."/>
            <person name="Schratz L."/>
            <person name="Haridas S."/>
            <person name="Pangilinan J."/>
            <person name="Lipzen A."/>
            <person name="Na H."/>
            <person name="Yan M."/>
            <person name="Ng V."/>
            <person name="Grigoriev I.V."/>
            <person name="Spatafora J.W."/>
            <person name="Barlow D."/>
            <person name="Biffinger J."/>
            <person name="Kelley-Loughnane N."/>
            <person name="Varaljay V.A."/>
            <person name="Crookes-Goodson W.J."/>
        </authorList>
    </citation>
    <scope>NUCLEOTIDE SEQUENCE</scope>
    <source>
        <strain evidence="11">5307AH</strain>
    </source>
</reference>
<evidence type="ECO:0000256" key="7">
    <source>
        <dbReference type="ARBA" id="ARBA00023136"/>
    </source>
</evidence>
<feature type="transmembrane region" description="Helical" evidence="9">
    <location>
        <begin position="130"/>
        <end position="153"/>
    </location>
</feature>
<sequence length="578" mass="62061">MPRDSTYTSAPLTSSPPDSPSTSAQDHSDLGPNPAPVSTQLDNPSDGYPRRRPQRKVTLDEEGHAGRLTTDSHRSLGAASRRSTQRTSTGSRRAASIDPQAGVLRRMTTGLFTPEKRIGKAPTYMSSVKAAVLSTWLNVLLVFIPIGWALYLAKHNGGKESISDTACFITNFIAIIPLAGLLGFATEEAAMRLGQTMGGLLNATLGNAVELIVAILALIKCELAVVQSSLVGSILSNILLVLGMCFFAGGVRYAEQTVKSTAAQLNASLLLIAVIAVLIPSAFHFSITTSETGAGLSLTNAEEGNDLLAMSHGVAILLLLLYLGYLVFQMWTHAHFYVDDEVTGSTRYPEGVTNVREKIRMSDRLHFRRNKKTDEESSPNSTIGSTVAPASTEGAAHPREEEEEEEEEEVPQMNVVTTVALMVLITVIVGVTAEFLVDSINGLVEAHPSLSQEWVGLILLPIVGNAAEHFTAVSVSVKDKLDLSISVAVGSSIQIALFVIPVIELLAWTIGKPMTLLFDPYESIVLFLSVLIVNQTLSDGRSNWMEGLVLMFLYLIIAVSFWYYPGSNTATLVGCGGS</sequence>
<evidence type="ECO:0000259" key="10">
    <source>
        <dbReference type="Pfam" id="PF01699"/>
    </source>
</evidence>
<dbReference type="FunFam" id="1.20.1420.30:FF:000016">
    <property type="entry name" value="Membrane bound cation transporter"/>
    <property type="match status" value="1"/>
</dbReference>
<feature type="transmembrane region" description="Helical" evidence="9">
    <location>
        <begin position="487"/>
        <end position="508"/>
    </location>
</feature>
<keyword evidence="5 9" id="KW-1133">Transmembrane helix</keyword>
<feature type="compositionally biased region" description="Low complexity" evidence="8">
    <location>
        <begin position="77"/>
        <end position="96"/>
    </location>
</feature>
<dbReference type="Gene3D" id="1.20.1420.30">
    <property type="entry name" value="NCX, central ion-binding region"/>
    <property type="match status" value="2"/>
</dbReference>
<feature type="transmembrane region" description="Helical" evidence="9">
    <location>
        <begin position="231"/>
        <end position="253"/>
    </location>
</feature>
<evidence type="ECO:0000256" key="8">
    <source>
        <dbReference type="SAM" id="MobiDB-lite"/>
    </source>
</evidence>
<feature type="compositionally biased region" description="Polar residues" evidence="8">
    <location>
        <begin position="378"/>
        <end position="389"/>
    </location>
</feature>
<dbReference type="Pfam" id="PF01699">
    <property type="entry name" value="Na_Ca_ex"/>
    <property type="match status" value="2"/>
</dbReference>
<feature type="domain" description="Sodium/calcium exchanger membrane region" evidence="10">
    <location>
        <begin position="165"/>
        <end position="331"/>
    </location>
</feature>